<evidence type="ECO:0000313" key="2">
    <source>
        <dbReference type="EMBL" id="MBC5717282.1"/>
    </source>
</evidence>
<gene>
    <name evidence="2" type="ORF">H8S55_08125</name>
</gene>
<evidence type="ECO:0000256" key="1">
    <source>
        <dbReference type="SAM" id="Phobius"/>
    </source>
</evidence>
<evidence type="ECO:0000313" key="3">
    <source>
        <dbReference type="Proteomes" id="UP000602260"/>
    </source>
</evidence>
<protein>
    <submittedName>
        <fullName evidence="2">Uncharacterized protein</fullName>
    </submittedName>
</protein>
<keyword evidence="1" id="KW-0812">Transmembrane</keyword>
<dbReference type="AlphaFoldDB" id="A0A8J6J5I0"/>
<name>A0A8J6J5I0_9FIRM</name>
<dbReference type="EMBL" id="JACOPN010000005">
    <property type="protein sequence ID" value="MBC5717282.1"/>
    <property type="molecule type" value="Genomic_DNA"/>
</dbReference>
<accession>A0A8J6J5I0</accession>
<reference evidence="2" key="1">
    <citation type="submission" date="2020-08" db="EMBL/GenBank/DDBJ databases">
        <title>Genome public.</title>
        <authorList>
            <person name="Liu C."/>
            <person name="Sun Q."/>
        </authorList>
    </citation>
    <scope>NUCLEOTIDE SEQUENCE</scope>
    <source>
        <strain evidence="2">BX5</strain>
    </source>
</reference>
<comment type="caution">
    <text evidence="2">The sequence shown here is derived from an EMBL/GenBank/DDBJ whole genome shotgun (WGS) entry which is preliminary data.</text>
</comment>
<keyword evidence="3" id="KW-1185">Reference proteome</keyword>
<keyword evidence="1" id="KW-1133">Transmembrane helix</keyword>
<feature type="transmembrane region" description="Helical" evidence="1">
    <location>
        <begin position="65"/>
        <end position="89"/>
    </location>
</feature>
<dbReference type="Proteomes" id="UP000602260">
    <property type="component" value="Unassembled WGS sequence"/>
</dbReference>
<organism evidence="2 3">
    <name type="scientific">Flintibacter faecis</name>
    <dbReference type="NCBI Taxonomy" id="2763047"/>
    <lineage>
        <taxon>Bacteria</taxon>
        <taxon>Bacillati</taxon>
        <taxon>Bacillota</taxon>
        <taxon>Clostridia</taxon>
        <taxon>Eubacteriales</taxon>
        <taxon>Flintibacter</taxon>
    </lineage>
</organism>
<keyword evidence="1" id="KW-0472">Membrane</keyword>
<proteinExistence type="predicted"/>
<sequence length="90" mass="9939">MQTIQASRTYMMCARDKVVDLGEYRRSLADCWSVQTGAPAEPPVPAIPVLVSRPRRRGSRLRRCALAMDLLASLGVVAMTAAFTFWVLAI</sequence>
<dbReference type="RefSeq" id="WP_186878568.1">
    <property type="nucleotide sequence ID" value="NZ_JACOPN010000005.1"/>
</dbReference>